<evidence type="ECO:0000256" key="1">
    <source>
        <dbReference type="SAM" id="MobiDB-lite"/>
    </source>
</evidence>
<keyword evidence="4" id="KW-1185">Reference proteome</keyword>
<dbReference type="AlphaFoldDB" id="A0A6I4SIY5"/>
<dbReference type="EMBL" id="WTYS01000001">
    <property type="protein sequence ID" value="MXO55801.1"/>
    <property type="molecule type" value="Genomic_DNA"/>
</dbReference>
<sequence length="330" mass="35732">MTGQNPISTPKNSAGSRDAPPLVGVIYNPRSHRNQGQDLDVAALPNVFVAQPATREEIESALTDFKRRDIDYLIINGGDGTVRDVLTCGNLVFGDDWPDLAVLPKGKTNALNVDLGAPAKWSLSAAIAAYGSGRRIKRRPLSVQFPDGGRNLLGFILGAGGFTLGVRAGQDAHKMGAFDSLAVGVTSVWGVLHGLLGSDDNEWRRGVEMSIRLGEERRTIPRSEYGDPARRTVMVSSTLERFPVGIKLFGKLREGLKLVVMDHPRRRILAVFPAILAGWSPPWLAKAGIHHAVTDYYDLQIGGEFILDGEAFPAGDYRVSQGPELSFVVP</sequence>
<dbReference type="OrthoDB" id="7209949at2"/>
<reference evidence="3 4" key="1">
    <citation type="submission" date="2019-12" db="EMBL/GenBank/DDBJ databases">
        <title>Genomic-based taxomic classification of the family Erythrobacteraceae.</title>
        <authorList>
            <person name="Xu L."/>
        </authorList>
    </citation>
    <scope>NUCLEOTIDE SEQUENCE [LARGE SCALE GENOMIC DNA]</scope>
    <source>
        <strain evidence="3 4">JCM 17802</strain>
    </source>
</reference>
<dbReference type="Pfam" id="PF00781">
    <property type="entry name" value="DAGK_cat"/>
    <property type="match status" value="1"/>
</dbReference>
<gene>
    <name evidence="3" type="ORF">GRI36_02790</name>
</gene>
<dbReference type="InterPro" id="IPR016064">
    <property type="entry name" value="NAD/diacylglycerol_kinase_sf"/>
</dbReference>
<protein>
    <recommendedName>
        <fullName evidence="2">DAGKc domain-containing protein</fullName>
    </recommendedName>
</protein>
<dbReference type="SUPFAM" id="SSF111331">
    <property type="entry name" value="NAD kinase/diacylglycerol kinase-like"/>
    <property type="match status" value="1"/>
</dbReference>
<feature type="compositionally biased region" description="Polar residues" evidence="1">
    <location>
        <begin position="1"/>
        <end position="15"/>
    </location>
</feature>
<evidence type="ECO:0000313" key="4">
    <source>
        <dbReference type="Proteomes" id="UP000468943"/>
    </source>
</evidence>
<evidence type="ECO:0000259" key="2">
    <source>
        <dbReference type="Pfam" id="PF00781"/>
    </source>
</evidence>
<dbReference type="Gene3D" id="3.40.50.10330">
    <property type="entry name" value="Probable inorganic polyphosphate/atp-NAD kinase, domain 1"/>
    <property type="match status" value="1"/>
</dbReference>
<feature type="region of interest" description="Disordered" evidence="1">
    <location>
        <begin position="1"/>
        <end position="21"/>
    </location>
</feature>
<dbReference type="InterPro" id="IPR017438">
    <property type="entry name" value="ATP-NAD_kinase_N"/>
</dbReference>
<feature type="domain" description="DAGKc" evidence="2">
    <location>
        <begin position="24"/>
        <end position="127"/>
    </location>
</feature>
<dbReference type="GO" id="GO:0016301">
    <property type="term" value="F:kinase activity"/>
    <property type="evidence" value="ECO:0007669"/>
    <property type="project" value="InterPro"/>
</dbReference>
<proteinExistence type="predicted"/>
<dbReference type="RefSeq" id="WP_160597083.1">
    <property type="nucleotide sequence ID" value="NZ_WTYS01000001.1"/>
</dbReference>
<comment type="caution">
    <text evidence="3">The sequence shown here is derived from an EMBL/GenBank/DDBJ whole genome shotgun (WGS) entry which is preliminary data.</text>
</comment>
<name>A0A6I4SIY5_9SPHN</name>
<accession>A0A6I4SIY5</accession>
<evidence type="ECO:0000313" key="3">
    <source>
        <dbReference type="EMBL" id="MXO55801.1"/>
    </source>
</evidence>
<organism evidence="3 4">
    <name type="scientific">Pontixanthobacter gangjinensis</name>
    <dbReference type="NCBI Taxonomy" id="1028742"/>
    <lineage>
        <taxon>Bacteria</taxon>
        <taxon>Pseudomonadati</taxon>
        <taxon>Pseudomonadota</taxon>
        <taxon>Alphaproteobacteria</taxon>
        <taxon>Sphingomonadales</taxon>
        <taxon>Erythrobacteraceae</taxon>
        <taxon>Pontixanthobacter</taxon>
    </lineage>
</organism>
<dbReference type="Proteomes" id="UP000468943">
    <property type="component" value="Unassembled WGS sequence"/>
</dbReference>
<dbReference type="InterPro" id="IPR001206">
    <property type="entry name" value="Diacylglycerol_kinase_cat_dom"/>
</dbReference>